<feature type="region of interest" description="Disordered" evidence="1">
    <location>
        <begin position="119"/>
        <end position="330"/>
    </location>
</feature>
<keyword evidence="3" id="KW-1185">Reference proteome</keyword>
<dbReference type="RefSeq" id="XP_032833048.1">
    <property type="nucleotide sequence ID" value="XM_032977157.1"/>
</dbReference>
<gene>
    <name evidence="4" type="primary">LOC116955835</name>
</gene>
<organism evidence="3 4">
    <name type="scientific">Petromyzon marinus</name>
    <name type="common">Sea lamprey</name>
    <dbReference type="NCBI Taxonomy" id="7757"/>
    <lineage>
        <taxon>Eukaryota</taxon>
        <taxon>Metazoa</taxon>
        <taxon>Chordata</taxon>
        <taxon>Craniata</taxon>
        <taxon>Vertebrata</taxon>
        <taxon>Cyclostomata</taxon>
        <taxon>Hyperoartia</taxon>
        <taxon>Petromyzontiformes</taxon>
        <taxon>Petromyzontidae</taxon>
        <taxon>Petromyzon</taxon>
    </lineage>
</organism>
<reference evidence="4" key="1">
    <citation type="submission" date="2025-08" db="UniProtKB">
        <authorList>
            <consortium name="RefSeq"/>
        </authorList>
    </citation>
    <scope>IDENTIFICATION</scope>
    <source>
        <tissue evidence="4">Sperm</tissue>
    </source>
</reference>
<feature type="compositionally biased region" description="Basic and acidic residues" evidence="1">
    <location>
        <begin position="137"/>
        <end position="147"/>
    </location>
</feature>
<evidence type="ECO:0000256" key="1">
    <source>
        <dbReference type="SAM" id="MobiDB-lite"/>
    </source>
</evidence>
<evidence type="ECO:0000313" key="3">
    <source>
        <dbReference type="Proteomes" id="UP001318040"/>
    </source>
</evidence>
<accession>A0AAJ7XH35</accession>
<dbReference type="KEGG" id="pmrn:116955835"/>
<feature type="transmembrane region" description="Helical" evidence="2">
    <location>
        <begin position="88"/>
        <end position="112"/>
    </location>
</feature>
<protein>
    <submittedName>
        <fullName evidence="4">Uncharacterized protein LOC116955835</fullName>
    </submittedName>
</protein>
<dbReference type="Gene3D" id="2.60.40.10">
    <property type="entry name" value="Immunoglobulins"/>
    <property type="match status" value="1"/>
</dbReference>
<keyword evidence="2" id="KW-0472">Membrane</keyword>
<evidence type="ECO:0000256" key="2">
    <source>
        <dbReference type="SAM" id="Phobius"/>
    </source>
</evidence>
<name>A0AAJ7XH35_PETMA</name>
<keyword evidence="2" id="KW-0812">Transmembrane</keyword>
<feature type="compositionally biased region" description="Polar residues" evidence="1">
    <location>
        <begin position="283"/>
        <end position="298"/>
    </location>
</feature>
<proteinExistence type="predicted"/>
<dbReference type="InterPro" id="IPR013783">
    <property type="entry name" value="Ig-like_fold"/>
</dbReference>
<sequence>MANPVEQAGSLPNGTVVSGNSLSFERPLVESDSGSFSCWANNSVGWGEAVVIITIRSGNFNNCPQMCVSFVGGGGGDNGEDDDGVEPWVIAVAVIVPLLVLAAVAGSVFFFCKRKGTQATNKRQHGRDAPVGSAHQPNDHANNDVETPRAQPHGKGAPTEGGIVQQIPSSSSENKTTEYAQIAVPPPGRDNLTDGGLNGKPNRGHVKAPNADDNPAGSGGKQPPQAAPATIYAELNQENLAKKRPVGSTSAGKPTSGGKQPPQATSAPIYAEVNKEKADKTSPVGSTSAGKPTSSSFQAGGDDANGQQHLQKPKPNVPPKPKKGSQNNAD</sequence>
<evidence type="ECO:0000313" key="4">
    <source>
        <dbReference type="RefSeq" id="XP_032833048.1"/>
    </source>
</evidence>
<dbReference type="Proteomes" id="UP001318040">
    <property type="component" value="Chromosome 62"/>
</dbReference>
<dbReference type="AlphaFoldDB" id="A0AAJ7XH35"/>
<keyword evidence="2" id="KW-1133">Transmembrane helix</keyword>
<feature type="compositionally biased region" description="Polar residues" evidence="1">
    <location>
        <begin position="166"/>
        <end position="179"/>
    </location>
</feature>